<evidence type="ECO:0000313" key="1">
    <source>
        <dbReference type="EMBL" id="GGB45934.1"/>
    </source>
</evidence>
<proteinExistence type="predicted"/>
<reference evidence="1" key="2">
    <citation type="submission" date="2020-09" db="EMBL/GenBank/DDBJ databases">
        <authorList>
            <person name="Sun Q."/>
            <person name="Zhou Y."/>
        </authorList>
    </citation>
    <scope>NUCLEOTIDE SEQUENCE</scope>
    <source>
        <strain evidence="1">CGMCC 1.15085</strain>
    </source>
</reference>
<dbReference type="Pfam" id="PF07920">
    <property type="entry name" value="DUF1684"/>
    <property type="match status" value="1"/>
</dbReference>
<sequence length="282" mass="30340">MTIDQITEDAETVDFHRDWQQWRLEHDRALAAPHGFLAVTGLHFLTADPTSFAGVPGVWRTDSAGVHVDLDETETVTLEGRPIFGHHDFGVLAERSGVVVESGDVHIEVAKRGGFDILRPRDPANPRRAAFSGSTAFPADPDWVVPALFAPFIKPRPTTVGAAVEGLEHVYDAVGELTFTRAGKTLSLVAFPGHTDGELLVLFTDETAGVTTYPAVRSLSVPAPDADGEVRLDFNRASNLPCAHTPYATCPLPPIENRLPIAVTAGELDPSLDAEIVERIAG</sequence>
<accession>A0A916THN2</accession>
<dbReference type="PANTHER" id="PTHR41913:SF1">
    <property type="entry name" value="DUF1684 DOMAIN-CONTAINING PROTEIN"/>
    <property type="match status" value="1"/>
</dbReference>
<dbReference type="AlphaFoldDB" id="A0A916THN2"/>
<dbReference type="EMBL" id="BMHI01000007">
    <property type="protein sequence ID" value="GGB45934.1"/>
    <property type="molecule type" value="Genomic_DNA"/>
</dbReference>
<evidence type="ECO:0008006" key="3">
    <source>
        <dbReference type="Google" id="ProtNLM"/>
    </source>
</evidence>
<dbReference type="PANTHER" id="PTHR41913">
    <property type="entry name" value="DUF1684 DOMAIN-CONTAINING PROTEIN"/>
    <property type="match status" value="1"/>
</dbReference>
<keyword evidence="2" id="KW-1185">Reference proteome</keyword>
<organism evidence="1 2">
    <name type="scientific">Flexivirga endophytica</name>
    <dbReference type="NCBI Taxonomy" id="1849103"/>
    <lineage>
        <taxon>Bacteria</taxon>
        <taxon>Bacillati</taxon>
        <taxon>Actinomycetota</taxon>
        <taxon>Actinomycetes</taxon>
        <taxon>Micrococcales</taxon>
        <taxon>Dermacoccaceae</taxon>
        <taxon>Flexivirga</taxon>
    </lineage>
</organism>
<reference evidence="1" key="1">
    <citation type="journal article" date="2014" name="Int. J. Syst. Evol. Microbiol.">
        <title>Complete genome sequence of Corynebacterium casei LMG S-19264T (=DSM 44701T), isolated from a smear-ripened cheese.</title>
        <authorList>
            <consortium name="US DOE Joint Genome Institute (JGI-PGF)"/>
            <person name="Walter F."/>
            <person name="Albersmeier A."/>
            <person name="Kalinowski J."/>
            <person name="Ruckert C."/>
        </authorList>
    </citation>
    <scope>NUCLEOTIDE SEQUENCE</scope>
    <source>
        <strain evidence="1">CGMCC 1.15085</strain>
    </source>
</reference>
<protein>
    <recommendedName>
        <fullName evidence="3">DUF1684 domain-containing protein</fullName>
    </recommendedName>
</protein>
<dbReference type="InterPro" id="IPR012467">
    <property type="entry name" value="DUF1684"/>
</dbReference>
<comment type="caution">
    <text evidence="1">The sequence shown here is derived from an EMBL/GenBank/DDBJ whole genome shotgun (WGS) entry which is preliminary data.</text>
</comment>
<dbReference type="Proteomes" id="UP000636793">
    <property type="component" value="Unassembled WGS sequence"/>
</dbReference>
<name>A0A916THN2_9MICO</name>
<gene>
    <name evidence="1" type="ORF">GCM10011492_41380</name>
</gene>
<evidence type="ECO:0000313" key="2">
    <source>
        <dbReference type="Proteomes" id="UP000636793"/>
    </source>
</evidence>